<dbReference type="Pfam" id="PF04982">
    <property type="entry name" value="TM_HPP"/>
    <property type="match status" value="1"/>
</dbReference>
<feature type="transmembrane region" description="Helical" evidence="4">
    <location>
        <begin position="562"/>
        <end position="582"/>
    </location>
</feature>
<feature type="region of interest" description="Disordered" evidence="3">
    <location>
        <begin position="601"/>
        <end position="622"/>
    </location>
</feature>
<evidence type="ECO:0000256" key="4">
    <source>
        <dbReference type="SAM" id="Phobius"/>
    </source>
</evidence>
<evidence type="ECO:0000256" key="1">
    <source>
        <dbReference type="ARBA" id="ARBA00010928"/>
    </source>
</evidence>
<dbReference type="SUPFAM" id="SSF51735">
    <property type="entry name" value="NAD(P)-binding Rossmann-fold domains"/>
    <property type="match status" value="1"/>
</dbReference>
<feature type="domain" description="HPP transmembrane region" evidence="6">
    <location>
        <begin position="431"/>
        <end position="590"/>
    </location>
</feature>
<dbReference type="InterPro" id="IPR055170">
    <property type="entry name" value="GFO_IDH_MocA-like_dom"/>
</dbReference>
<reference evidence="8 9" key="1">
    <citation type="submission" date="2016-09" db="EMBL/GenBank/DDBJ databases">
        <title>Aspergillus awamori IFM 58123T.</title>
        <authorList>
            <person name="Kusuya Y."/>
            <person name="Shimizu M."/>
            <person name="Takahashi H."/>
            <person name="Yaguchi T."/>
        </authorList>
    </citation>
    <scope>NUCLEOTIDE SEQUENCE [LARGE SCALE GENOMIC DNA]</scope>
    <source>
        <strain evidence="8 9">IFM 58123</strain>
    </source>
</reference>
<dbReference type="GO" id="GO:0000166">
    <property type="term" value="F:nucleotide binding"/>
    <property type="evidence" value="ECO:0007669"/>
    <property type="project" value="InterPro"/>
</dbReference>
<dbReference type="STRING" id="105351.A0A401KZ67"/>
<feature type="compositionally biased region" description="Basic and acidic residues" evidence="3">
    <location>
        <begin position="601"/>
        <end position="615"/>
    </location>
</feature>
<comment type="similarity">
    <text evidence="1">Belongs to the Gfo/Idh/MocA family.</text>
</comment>
<comment type="caution">
    <text evidence="8">The sequence shown here is derived from an EMBL/GenBank/DDBJ whole genome shotgun (WGS) entry which is preliminary data.</text>
</comment>
<feature type="transmembrane region" description="Helical" evidence="4">
    <location>
        <begin position="463"/>
        <end position="482"/>
    </location>
</feature>
<dbReference type="AlphaFoldDB" id="A0A401KZ67"/>
<feature type="transmembrane region" description="Helical" evidence="4">
    <location>
        <begin position="524"/>
        <end position="542"/>
    </location>
</feature>
<dbReference type="EMBL" id="BDHI01000021">
    <property type="protein sequence ID" value="GCB24598.1"/>
    <property type="molecule type" value="Genomic_DNA"/>
</dbReference>
<gene>
    <name evidence="8" type="ORF">AAWM_07483</name>
</gene>
<dbReference type="InterPro" id="IPR051317">
    <property type="entry name" value="Gfo/Idh/MocA_oxidoreduct"/>
</dbReference>
<evidence type="ECO:0000259" key="6">
    <source>
        <dbReference type="Pfam" id="PF04982"/>
    </source>
</evidence>
<feature type="domain" description="Gfo/Idh/MocA-like oxidoreductase N-terminal" evidence="5">
    <location>
        <begin position="7"/>
        <end position="125"/>
    </location>
</feature>
<keyword evidence="2" id="KW-0560">Oxidoreductase</keyword>
<protein>
    <submittedName>
        <fullName evidence="8">Uncharacterized oxidoreductase C115.03</fullName>
    </submittedName>
</protein>
<keyword evidence="4" id="KW-1133">Transmembrane helix</keyword>
<dbReference type="PANTHER" id="PTHR43708:SF5">
    <property type="entry name" value="CONSERVED EXPRESSED OXIDOREDUCTASE (EUROFUNG)-RELATED"/>
    <property type="match status" value="1"/>
</dbReference>
<dbReference type="PANTHER" id="PTHR43708">
    <property type="entry name" value="CONSERVED EXPRESSED OXIDOREDUCTASE (EUROFUNG)"/>
    <property type="match status" value="1"/>
</dbReference>
<feature type="domain" description="GFO/IDH/MocA-like oxidoreductase" evidence="7">
    <location>
        <begin position="134"/>
        <end position="259"/>
    </location>
</feature>
<evidence type="ECO:0000256" key="3">
    <source>
        <dbReference type="SAM" id="MobiDB-lite"/>
    </source>
</evidence>
<feature type="transmembrane region" description="Helical" evidence="4">
    <location>
        <begin position="494"/>
        <end position="512"/>
    </location>
</feature>
<evidence type="ECO:0000259" key="7">
    <source>
        <dbReference type="Pfam" id="PF22725"/>
    </source>
</evidence>
<keyword evidence="9" id="KW-1185">Reference proteome</keyword>
<dbReference type="Pfam" id="PF01408">
    <property type="entry name" value="GFO_IDH_MocA"/>
    <property type="match status" value="1"/>
</dbReference>
<dbReference type="Pfam" id="PF22725">
    <property type="entry name" value="GFO_IDH_MocA_C3"/>
    <property type="match status" value="1"/>
</dbReference>
<evidence type="ECO:0000256" key="2">
    <source>
        <dbReference type="ARBA" id="ARBA00023002"/>
    </source>
</evidence>
<dbReference type="InterPro" id="IPR036291">
    <property type="entry name" value="NAD(P)-bd_dom_sf"/>
</dbReference>
<feature type="transmembrane region" description="Helical" evidence="4">
    <location>
        <begin position="430"/>
        <end position="451"/>
    </location>
</feature>
<evidence type="ECO:0000313" key="9">
    <source>
        <dbReference type="Proteomes" id="UP000286921"/>
    </source>
</evidence>
<organism evidence="8 9">
    <name type="scientific">Aspergillus awamori</name>
    <name type="common">Black koji mold</name>
    <dbReference type="NCBI Taxonomy" id="105351"/>
    <lineage>
        <taxon>Eukaryota</taxon>
        <taxon>Fungi</taxon>
        <taxon>Dikarya</taxon>
        <taxon>Ascomycota</taxon>
        <taxon>Pezizomycotina</taxon>
        <taxon>Eurotiomycetes</taxon>
        <taxon>Eurotiomycetidae</taxon>
        <taxon>Eurotiales</taxon>
        <taxon>Aspergillaceae</taxon>
        <taxon>Aspergillus</taxon>
    </lineage>
</organism>
<dbReference type="Gene3D" id="3.40.50.720">
    <property type="entry name" value="NAD(P)-binding Rossmann-like Domain"/>
    <property type="match status" value="1"/>
</dbReference>
<name>A0A401KZ67_ASPAW</name>
<dbReference type="Proteomes" id="UP000286921">
    <property type="component" value="Unassembled WGS sequence"/>
</dbReference>
<dbReference type="InterPro" id="IPR000683">
    <property type="entry name" value="Gfo/Idh/MocA-like_OxRdtase_N"/>
</dbReference>
<dbReference type="GO" id="GO:0016491">
    <property type="term" value="F:oxidoreductase activity"/>
    <property type="evidence" value="ECO:0007669"/>
    <property type="project" value="UniProtKB-KW"/>
</dbReference>
<accession>A0A401KZ67</accession>
<proteinExistence type="inferred from homology"/>
<evidence type="ECO:0000313" key="8">
    <source>
        <dbReference type="EMBL" id="GCB24598.1"/>
    </source>
</evidence>
<dbReference type="InterPro" id="IPR058581">
    <property type="entry name" value="TM_HPP"/>
</dbReference>
<keyword evidence="4" id="KW-0812">Transmembrane</keyword>
<dbReference type="Gene3D" id="3.30.360.10">
    <property type="entry name" value="Dihydrodipicolinate Reductase, domain 2"/>
    <property type="match status" value="1"/>
</dbReference>
<sequence length="664" mass="72995">MASKTWNVGIVGYGFSAKTFHIPFIQEVPQFKIAAVVQRTPKPDDDAEKDHPGIKSYRTTEEMVKDEGLQVVVITTAPDSHYALAKLALENGKHVVCEKPFTPTTQEADELVALAKKQNKLLAVYQNRRWDADFVTLSKLVKNGSLGRVVEFETHFDRHRPQEPSPDVSKWKNKVIPGGSAIYDLGAHLLDQAVHLLGKPERVTGFIGSQREVNTSGFEDSFTVLLHYPKGVLVTAKAGVVSPEEEQLRFWVRGEKGSFKKFHLDVQEEQLKAGVKPGDSGYGREPSERYGTLTTIQDGKPVKEVMPTVEPPTWTEYYRKLARALGGEGDLPASGAEAREVIRLIELAQERWRAVLRALGLSGLVTGSTEAMSAQNPQSASMLQRIDFSRLHVDIDAFLNPYLPPPPWRHLPRPISRFFGYRTTLAPKPLGNLVIAFWSLIGVFCGVLVVAEVSEHIPSFQAHHAPIIVASFGAAAVLEFSAIESPFAQPRNAVLSQIVASFVGVAIGKLFALNENAHSMPQVGGALACAITTAIMTITNTVHPPAGATALLAVTQSYDVGWYLILIMLLGCVLMQAVALVINNIQRRFPIYWWTPQSLERPKPDDTESAKEAKEGSVASVQTNDTFPGVPTHIVIEKGSVMLPDNVTVTEQEMVVLKRISERL</sequence>
<evidence type="ECO:0000259" key="5">
    <source>
        <dbReference type="Pfam" id="PF01408"/>
    </source>
</evidence>
<keyword evidence="4" id="KW-0472">Membrane</keyword>